<proteinExistence type="predicted"/>
<accession>A0ABN2AEP2</accession>
<dbReference type="EMBL" id="BAAAQD010000006">
    <property type="protein sequence ID" value="GAA1516891.1"/>
    <property type="molecule type" value="Genomic_DNA"/>
</dbReference>
<evidence type="ECO:0000313" key="3">
    <source>
        <dbReference type="EMBL" id="GAA1516891.1"/>
    </source>
</evidence>
<evidence type="ECO:0000313" key="4">
    <source>
        <dbReference type="Proteomes" id="UP001501470"/>
    </source>
</evidence>
<dbReference type="InterPro" id="IPR003959">
    <property type="entry name" value="ATPase_AAA_core"/>
</dbReference>
<protein>
    <recommendedName>
        <fullName evidence="2">ATPase AAA-type core domain-containing protein</fullName>
    </recommendedName>
</protein>
<keyword evidence="4" id="KW-1185">Reference proteome</keyword>
<evidence type="ECO:0000256" key="1">
    <source>
        <dbReference type="SAM" id="MobiDB-lite"/>
    </source>
</evidence>
<feature type="region of interest" description="Disordered" evidence="1">
    <location>
        <begin position="33"/>
        <end position="67"/>
    </location>
</feature>
<dbReference type="Pfam" id="PF13304">
    <property type="entry name" value="AAA_21"/>
    <property type="match status" value="2"/>
</dbReference>
<dbReference type="Proteomes" id="UP001501470">
    <property type="component" value="Unassembled WGS sequence"/>
</dbReference>
<comment type="caution">
    <text evidence="3">The sequence shown here is derived from an EMBL/GenBank/DDBJ whole genome shotgun (WGS) entry which is preliminary data.</text>
</comment>
<feature type="domain" description="ATPase AAA-type core" evidence="2">
    <location>
        <begin position="250"/>
        <end position="342"/>
    </location>
</feature>
<dbReference type="InterPro" id="IPR027417">
    <property type="entry name" value="P-loop_NTPase"/>
</dbReference>
<feature type="compositionally biased region" description="Low complexity" evidence="1">
    <location>
        <begin position="49"/>
        <end position="64"/>
    </location>
</feature>
<sequence>MLLKFRLQNSRSVRDIQELTLLSGPDGGFGVPLRSGCSGAPGPSHASVAQGSAGSSRTAGSSSSDNTAGALRVSPLCGVFGPTAAGKSTILRALSTMRSLAVSGSDVHDATQRFEPFQLDPAARLLPTRFEIEFLLDGVRYVYGCAYKRDEIAGEWLHATDRDRRRVWFERDRTGIRCLPEARLDHLAAACPSAVTLLSLGADVEHPWLAPIAAWLFGIRTVRLAPGTRLAGGLAHLSDRWSEQLTLLVSHADLGVVGVERDLLRLVHAGRSGSVPLGGWAESDGTIAWLDLLAALLPMLERGGVLLVDDLDAAVHPDLAAEALRLLRDRDLNPARAQLVFTARTPFGPGSDGLPVLDPEQIWYVAKDSDGATVLSRAPSATQLGPGDLARELWLARQPK</sequence>
<name>A0ABN2AEP2_9ACTN</name>
<gene>
    <name evidence="3" type="ORF">GCM10009827_034650</name>
</gene>
<feature type="domain" description="ATPase AAA-type core" evidence="2">
    <location>
        <begin position="78"/>
        <end position="174"/>
    </location>
</feature>
<evidence type="ECO:0000259" key="2">
    <source>
        <dbReference type="Pfam" id="PF13304"/>
    </source>
</evidence>
<organism evidence="3 4">
    <name type="scientific">Dactylosporangium maewongense</name>
    <dbReference type="NCBI Taxonomy" id="634393"/>
    <lineage>
        <taxon>Bacteria</taxon>
        <taxon>Bacillati</taxon>
        <taxon>Actinomycetota</taxon>
        <taxon>Actinomycetes</taxon>
        <taxon>Micromonosporales</taxon>
        <taxon>Micromonosporaceae</taxon>
        <taxon>Dactylosporangium</taxon>
    </lineage>
</organism>
<dbReference type="RefSeq" id="WP_344502954.1">
    <property type="nucleotide sequence ID" value="NZ_BAAAQD010000006.1"/>
</dbReference>
<reference evidence="3 4" key="1">
    <citation type="journal article" date="2019" name="Int. J. Syst. Evol. Microbiol.">
        <title>The Global Catalogue of Microorganisms (GCM) 10K type strain sequencing project: providing services to taxonomists for standard genome sequencing and annotation.</title>
        <authorList>
            <consortium name="The Broad Institute Genomics Platform"/>
            <consortium name="The Broad Institute Genome Sequencing Center for Infectious Disease"/>
            <person name="Wu L."/>
            <person name="Ma J."/>
        </authorList>
    </citation>
    <scope>NUCLEOTIDE SEQUENCE [LARGE SCALE GENOMIC DNA]</scope>
    <source>
        <strain evidence="3 4">JCM 15933</strain>
    </source>
</reference>
<dbReference type="SUPFAM" id="SSF52540">
    <property type="entry name" value="P-loop containing nucleoside triphosphate hydrolases"/>
    <property type="match status" value="1"/>
</dbReference>